<keyword evidence="4" id="KW-0524">Neurogenesis</keyword>
<evidence type="ECO:0000259" key="9">
    <source>
        <dbReference type="PROSITE" id="PS50888"/>
    </source>
</evidence>
<dbReference type="GO" id="GO:0000981">
    <property type="term" value="F:DNA-binding transcription factor activity, RNA polymerase II-specific"/>
    <property type="evidence" value="ECO:0007669"/>
    <property type="project" value="TreeGrafter"/>
</dbReference>
<keyword evidence="2" id="KW-0217">Developmental protein</keyword>
<dbReference type="SMART" id="SM00353">
    <property type="entry name" value="HLH"/>
    <property type="match status" value="1"/>
</dbReference>
<dbReference type="OrthoDB" id="6161578at2759"/>
<gene>
    <name evidence="10" type="ORF">L798_14384</name>
</gene>
<organism evidence="10 11">
    <name type="scientific">Zootermopsis nevadensis</name>
    <name type="common">Dampwood termite</name>
    <dbReference type="NCBI Taxonomy" id="136037"/>
    <lineage>
        <taxon>Eukaryota</taxon>
        <taxon>Metazoa</taxon>
        <taxon>Ecdysozoa</taxon>
        <taxon>Arthropoda</taxon>
        <taxon>Hexapoda</taxon>
        <taxon>Insecta</taxon>
        <taxon>Pterygota</taxon>
        <taxon>Neoptera</taxon>
        <taxon>Polyneoptera</taxon>
        <taxon>Dictyoptera</taxon>
        <taxon>Blattodea</taxon>
        <taxon>Blattoidea</taxon>
        <taxon>Termitoidae</taxon>
        <taxon>Termopsidae</taxon>
        <taxon>Zootermopsis</taxon>
    </lineage>
</organism>
<dbReference type="InterPro" id="IPR011598">
    <property type="entry name" value="bHLH_dom"/>
</dbReference>
<evidence type="ECO:0000256" key="3">
    <source>
        <dbReference type="ARBA" id="ARBA00022782"/>
    </source>
</evidence>
<dbReference type="Gene3D" id="4.10.280.10">
    <property type="entry name" value="Helix-loop-helix DNA-binding domain"/>
    <property type="match status" value="1"/>
</dbReference>
<accession>A0A067QXX3</accession>
<feature type="compositionally biased region" description="Basic residues" evidence="8">
    <location>
        <begin position="290"/>
        <end position="306"/>
    </location>
</feature>
<keyword evidence="6" id="KW-0804">Transcription</keyword>
<dbReference type="EMBL" id="KK853125">
    <property type="protein sequence ID" value="KDR11019.1"/>
    <property type="molecule type" value="Genomic_DNA"/>
</dbReference>
<dbReference type="PANTHER" id="PTHR19290:SF162">
    <property type="entry name" value="TRANSCRIPTION FACTOR ATOH7"/>
    <property type="match status" value="1"/>
</dbReference>
<dbReference type="PANTHER" id="PTHR19290">
    <property type="entry name" value="BASIC HELIX-LOOP-HELIX PROTEIN NEUROGENIN-RELATED"/>
    <property type="match status" value="1"/>
</dbReference>
<reference evidence="10 11" key="1">
    <citation type="journal article" date="2014" name="Nat. Commun.">
        <title>Molecular traces of alternative social organization in a termite genome.</title>
        <authorList>
            <person name="Terrapon N."/>
            <person name="Li C."/>
            <person name="Robertson H.M."/>
            <person name="Ji L."/>
            <person name="Meng X."/>
            <person name="Booth W."/>
            <person name="Chen Z."/>
            <person name="Childers C.P."/>
            <person name="Glastad K.M."/>
            <person name="Gokhale K."/>
            <person name="Gowin J."/>
            <person name="Gronenberg W."/>
            <person name="Hermansen R.A."/>
            <person name="Hu H."/>
            <person name="Hunt B.G."/>
            <person name="Huylmans A.K."/>
            <person name="Khalil S.M."/>
            <person name="Mitchell R.D."/>
            <person name="Munoz-Torres M.C."/>
            <person name="Mustard J.A."/>
            <person name="Pan H."/>
            <person name="Reese J.T."/>
            <person name="Scharf M.E."/>
            <person name="Sun F."/>
            <person name="Vogel H."/>
            <person name="Xiao J."/>
            <person name="Yang W."/>
            <person name="Yang Z."/>
            <person name="Yang Z."/>
            <person name="Zhou J."/>
            <person name="Zhu J."/>
            <person name="Brent C.S."/>
            <person name="Elsik C.G."/>
            <person name="Goodisman M.A."/>
            <person name="Liberles D.A."/>
            <person name="Roe R.M."/>
            <person name="Vargo E.L."/>
            <person name="Vilcinskas A."/>
            <person name="Wang J."/>
            <person name="Bornberg-Bauer E."/>
            <person name="Korb J."/>
            <person name="Zhang G."/>
            <person name="Liebig J."/>
        </authorList>
    </citation>
    <scope>NUCLEOTIDE SEQUENCE [LARGE SCALE GENOMIC DNA]</scope>
    <source>
        <tissue evidence="10">Whole organism</tissue>
    </source>
</reference>
<proteinExistence type="predicted"/>
<dbReference type="Proteomes" id="UP000027135">
    <property type="component" value="Unassembled WGS sequence"/>
</dbReference>
<keyword evidence="3" id="KW-0221">Differentiation</keyword>
<dbReference type="Pfam" id="PF00010">
    <property type="entry name" value="HLH"/>
    <property type="match status" value="1"/>
</dbReference>
<keyword evidence="11" id="KW-1185">Reference proteome</keyword>
<dbReference type="GO" id="GO:0070888">
    <property type="term" value="F:E-box binding"/>
    <property type="evidence" value="ECO:0007669"/>
    <property type="project" value="TreeGrafter"/>
</dbReference>
<sequence length="384" mass="42012">MDLVRCEGASSGASGAMVLRPLPLDCRVPGIIIPPPSGPSLQHYVYNNPSASGDEMFSPGRILTPTSIVTGYAEDEVRLYSSPLGLENLKTHGISPMRISGSNEDFTTSSLLYRHRESSPLRSDTKRCVVDTDNLGDIKSDISSPVKRQISDFGTPDNYSVSTLYRYRELSPVTTTGYDGKQYSKCLVLDGSVSGTNGSYSMNKEADKGRDLYRHQDTLSQDRYKGLSLCDVSANTSNDRSGNSNTMYKASNRQDIVWDASVSPPVGSLLSVPGSTQTSGPLNPGLHLQNRSRRGSSRSSGSRRGHFGCPGSERATSPTVVKKRRLAANARERRRMNGLNEAFDRLREVIPSLGEDHKLSKFETLQMAQTYISALCDLLDRGKR</sequence>
<protein>
    <submittedName>
        <fullName evidence="10">Protein atonal</fullName>
    </submittedName>
</protein>
<dbReference type="AlphaFoldDB" id="A0A067QXX3"/>
<dbReference type="GO" id="GO:0016360">
    <property type="term" value="P:sensory organ precursor cell fate determination"/>
    <property type="evidence" value="ECO:0007669"/>
    <property type="project" value="UniProtKB-ARBA"/>
</dbReference>
<evidence type="ECO:0000256" key="5">
    <source>
        <dbReference type="ARBA" id="ARBA00023015"/>
    </source>
</evidence>
<evidence type="ECO:0000256" key="6">
    <source>
        <dbReference type="ARBA" id="ARBA00023163"/>
    </source>
</evidence>
<keyword evidence="7" id="KW-0539">Nucleus</keyword>
<keyword evidence="5" id="KW-0805">Transcription regulation</keyword>
<evidence type="ECO:0000313" key="11">
    <source>
        <dbReference type="Proteomes" id="UP000027135"/>
    </source>
</evidence>
<evidence type="ECO:0000256" key="1">
    <source>
        <dbReference type="ARBA" id="ARBA00004123"/>
    </source>
</evidence>
<evidence type="ECO:0000256" key="7">
    <source>
        <dbReference type="ARBA" id="ARBA00023242"/>
    </source>
</evidence>
<dbReference type="GO" id="GO:0005634">
    <property type="term" value="C:nucleus"/>
    <property type="evidence" value="ECO:0007669"/>
    <property type="project" value="UniProtKB-SubCell"/>
</dbReference>
<evidence type="ECO:0000256" key="8">
    <source>
        <dbReference type="SAM" id="MobiDB-lite"/>
    </source>
</evidence>
<dbReference type="eggNOG" id="KOG4395">
    <property type="taxonomic scope" value="Eukaryota"/>
</dbReference>
<dbReference type="GO" id="GO:0046982">
    <property type="term" value="F:protein heterodimerization activity"/>
    <property type="evidence" value="ECO:0007669"/>
    <property type="project" value="UniProtKB-ARBA"/>
</dbReference>
<dbReference type="CDD" id="cd11430">
    <property type="entry name" value="bHLH_TS_ATOH1_like"/>
    <property type="match status" value="1"/>
</dbReference>
<dbReference type="PROSITE" id="PS50888">
    <property type="entry name" value="BHLH"/>
    <property type="match status" value="1"/>
</dbReference>
<feature type="domain" description="BHLH" evidence="9">
    <location>
        <begin position="323"/>
        <end position="375"/>
    </location>
</feature>
<feature type="region of interest" description="Disordered" evidence="8">
    <location>
        <begin position="268"/>
        <end position="323"/>
    </location>
</feature>
<dbReference type="GO" id="GO:0045944">
    <property type="term" value="P:positive regulation of transcription by RNA polymerase II"/>
    <property type="evidence" value="ECO:0007669"/>
    <property type="project" value="TreeGrafter"/>
</dbReference>
<evidence type="ECO:0000256" key="2">
    <source>
        <dbReference type="ARBA" id="ARBA00022473"/>
    </source>
</evidence>
<name>A0A067QXX3_ZOONE</name>
<dbReference type="SUPFAM" id="SSF47459">
    <property type="entry name" value="HLH, helix-loop-helix DNA-binding domain"/>
    <property type="match status" value="1"/>
</dbReference>
<dbReference type="STRING" id="136037.A0A067QXX3"/>
<evidence type="ECO:0000313" key="10">
    <source>
        <dbReference type="EMBL" id="KDR11019.1"/>
    </source>
</evidence>
<comment type="subcellular location">
    <subcellularLocation>
        <location evidence="1">Nucleus</location>
    </subcellularLocation>
</comment>
<dbReference type="InterPro" id="IPR050359">
    <property type="entry name" value="bHLH_transcription_factors"/>
</dbReference>
<dbReference type="FunFam" id="4.10.280.10:FF:000025">
    <property type="entry name" value="protein atonal homolog 7"/>
    <property type="match status" value="1"/>
</dbReference>
<dbReference type="InterPro" id="IPR036638">
    <property type="entry name" value="HLH_DNA-bd_sf"/>
</dbReference>
<dbReference type="GO" id="GO:0061564">
    <property type="term" value="P:axon development"/>
    <property type="evidence" value="ECO:0007669"/>
    <property type="project" value="TreeGrafter"/>
</dbReference>
<evidence type="ECO:0000256" key="4">
    <source>
        <dbReference type="ARBA" id="ARBA00022902"/>
    </source>
</evidence>
<dbReference type="InParanoid" id="A0A067QXX3"/>